<dbReference type="PANTHER" id="PTHR46033:SF67">
    <property type="entry name" value="AMINOTRANSFERASE-LIKE, PLANT MOBILE DOMAIN FAMILY PROTEIN"/>
    <property type="match status" value="1"/>
</dbReference>
<feature type="domain" description="Aminotransferase-like plant mobile" evidence="2">
    <location>
        <begin position="32"/>
        <end position="101"/>
    </location>
</feature>
<dbReference type="PANTHER" id="PTHR46033">
    <property type="entry name" value="PROTEIN MAIN-LIKE 2"/>
    <property type="match status" value="1"/>
</dbReference>
<accession>A0A445GYU0</accession>
<dbReference type="InterPro" id="IPR019557">
    <property type="entry name" value="AminoTfrase-like_pln_mobile"/>
</dbReference>
<keyword evidence="1" id="KW-0812">Transmembrane</keyword>
<keyword evidence="4" id="KW-1185">Reference proteome</keyword>
<proteinExistence type="predicted"/>
<evidence type="ECO:0000256" key="1">
    <source>
        <dbReference type="SAM" id="Phobius"/>
    </source>
</evidence>
<dbReference type="GO" id="GO:0010073">
    <property type="term" value="P:meristem maintenance"/>
    <property type="evidence" value="ECO:0007669"/>
    <property type="project" value="InterPro"/>
</dbReference>
<gene>
    <name evidence="3" type="ORF">D0Y65_042164</name>
</gene>
<dbReference type="AlphaFoldDB" id="A0A445GYU0"/>
<feature type="transmembrane region" description="Helical" evidence="1">
    <location>
        <begin position="50"/>
        <end position="74"/>
    </location>
</feature>
<dbReference type="InterPro" id="IPR044824">
    <property type="entry name" value="MAIN-like"/>
</dbReference>
<name>A0A445GYU0_GLYSO</name>
<sequence length="141" mass="16422">MRQNIITPLRAKGRRWLKRVPATKENDWKGFGIFDAINLTCHDVELNYPLIFGFLSFWSIATNTFVFPFGFMMITLQDVANIFSLPIVSDEIFSLHNQTYENSSFSFDRSINGYPHFITAHMKTATIILVAYHNAFLLDWY</sequence>
<evidence type="ECO:0000313" key="4">
    <source>
        <dbReference type="Proteomes" id="UP000289340"/>
    </source>
</evidence>
<organism evidence="3 4">
    <name type="scientific">Glycine soja</name>
    <name type="common">Wild soybean</name>
    <dbReference type="NCBI Taxonomy" id="3848"/>
    <lineage>
        <taxon>Eukaryota</taxon>
        <taxon>Viridiplantae</taxon>
        <taxon>Streptophyta</taxon>
        <taxon>Embryophyta</taxon>
        <taxon>Tracheophyta</taxon>
        <taxon>Spermatophyta</taxon>
        <taxon>Magnoliopsida</taxon>
        <taxon>eudicotyledons</taxon>
        <taxon>Gunneridae</taxon>
        <taxon>Pentapetalae</taxon>
        <taxon>rosids</taxon>
        <taxon>fabids</taxon>
        <taxon>Fabales</taxon>
        <taxon>Fabaceae</taxon>
        <taxon>Papilionoideae</taxon>
        <taxon>50 kb inversion clade</taxon>
        <taxon>NPAAA clade</taxon>
        <taxon>indigoferoid/millettioid clade</taxon>
        <taxon>Phaseoleae</taxon>
        <taxon>Glycine</taxon>
        <taxon>Glycine subgen. Soja</taxon>
    </lineage>
</organism>
<comment type="caution">
    <text evidence="3">The sequence shown here is derived from an EMBL/GenBank/DDBJ whole genome shotgun (WGS) entry which is preliminary data.</text>
</comment>
<keyword evidence="1" id="KW-1133">Transmembrane helix</keyword>
<dbReference type="Proteomes" id="UP000289340">
    <property type="component" value="Chromosome 15"/>
</dbReference>
<keyword evidence="1" id="KW-0472">Membrane</keyword>
<protein>
    <recommendedName>
        <fullName evidence="2">Aminotransferase-like plant mobile domain-containing protein</fullName>
    </recommendedName>
</protein>
<evidence type="ECO:0000313" key="3">
    <source>
        <dbReference type="EMBL" id="RZB66424.1"/>
    </source>
</evidence>
<dbReference type="EMBL" id="QZWG01000015">
    <property type="protein sequence ID" value="RZB66424.1"/>
    <property type="molecule type" value="Genomic_DNA"/>
</dbReference>
<dbReference type="Pfam" id="PF10536">
    <property type="entry name" value="PMD"/>
    <property type="match status" value="1"/>
</dbReference>
<reference evidence="3 4" key="1">
    <citation type="submission" date="2018-09" db="EMBL/GenBank/DDBJ databases">
        <title>A high-quality reference genome of wild soybean provides a powerful tool to mine soybean genomes.</title>
        <authorList>
            <person name="Xie M."/>
            <person name="Chung C.Y.L."/>
            <person name="Li M.-W."/>
            <person name="Wong F.-L."/>
            <person name="Chan T.-F."/>
            <person name="Lam H.-M."/>
        </authorList>
    </citation>
    <scope>NUCLEOTIDE SEQUENCE [LARGE SCALE GENOMIC DNA]</scope>
    <source>
        <strain evidence="4">cv. W05</strain>
        <tissue evidence="3">Hypocotyl of etiolated seedlings</tissue>
    </source>
</reference>
<evidence type="ECO:0000259" key="2">
    <source>
        <dbReference type="Pfam" id="PF10536"/>
    </source>
</evidence>
<feature type="non-terminal residue" evidence="3">
    <location>
        <position position="141"/>
    </location>
</feature>